<dbReference type="PANTHER" id="PTHR11629:SF63">
    <property type="entry name" value="V-TYPE PROTON ATPASE SUBUNIT A"/>
    <property type="match status" value="1"/>
</dbReference>
<evidence type="ECO:0000256" key="2">
    <source>
        <dbReference type="ARBA" id="ARBA00009904"/>
    </source>
</evidence>
<dbReference type="GO" id="GO:0033179">
    <property type="term" value="C:proton-transporting V-type ATPase, V0 domain"/>
    <property type="evidence" value="ECO:0007669"/>
    <property type="project" value="InterPro"/>
</dbReference>
<evidence type="ECO:0000256" key="9">
    <source>
        <dbReference type="SAM" id="Coils"/>
    </source>
</evidence>
<dbReference type="GeneID" id="110244099"/>
<evidence type="ECO:0000256" key="8">
    <source>
        <dbReference type="RuleBase" id="RU361189"/>
    </source>
</evidence>
<evidence type="ECO:0000256" key="4">
    <source>
        <dbReference type="ARBA" id="ARBA00022692"/>
    </source>
</evidence>
<evidence type="ECO:0000313" key="10">
    <source>
        <dbReference type="EnsemblMetazoa" id="XP_020905922.1"/>
    </source>
</evidence>
<dbReference type="KEGG" id="epa:110244099"/>
<evidence type="ECO:0000256" key="5">
    <source>
        <dbReference type="ARBA" id="ARBA00022989"/>
    </source>
</evidence>
<dbReference type="GO" id="GO:0051117">
    <property type="term" value="F:ATPase binding"/>
    <property type="evidence" value="ECO:0007669"/>
    <property type="project" value="TreeGrafter"/>
</dbReference>
<keyword evidence="4 8" id="KW-0812">Transmembrane</keyword>
<evidence type="ECO:0000256" key="3">
    <source>
        <dbReference type="ARBA" id="ARBA00022448"/>
    </source>
</evidence>
<keyword evidence="7 8" id="KW-0472">Membrane</keyword>
<keyword evidence="3 8" id="KW-0813">Transport</keyword>
<dbReference type="Proteomes" id="UP000887567">
    <property type="component" value="Unplaced"/>
</dbReference>
<organism evidence="10 11">
    <name type="scientific">Exaiptasia diaphana</name>
    <name type="common">Tropical sea anemone</name>
    <name type="synonym">Aiptasia pulchella</name>
    <dbReference type="NCBI Taxonomy" id="2652724"/>
    <lineage>
        <taxon>Eukaryota</taxon>
        <taxon>Metazoa</taxon>
        <taxon>Cnidaria</taxon>
        <taxon>Anthozoa</taxon>
        <taxon>Hexacorallia</taxon>
        <taxon>Actiniaria</taxon>
        <taxon>Aiptasiidae</taxon>
        <taxon>Exaiptasia</taxon>
    </lineage>
</organism>
<comment type="function">
    <text evidence="8">Essential component of the vacuolar proton pump (V-ATPase), a multimeric enzyme that catalyzes the translocation of protons across the membranes. Required for assembly and activity of the V-ATPase.</text>
</comment>
<keyword evidence="9" id="KW-0175">Coiled coil</keyword>
<dbReference type="InterPro" id="IPR002490">
    <property type="entry name" value="V-ATPase_116kDa_su"/>
</dbReference>
<dbReference type="EnsemblMetazoa" id="XM_021050263.1">
    <property type="protein sequence ID" value="XP_020905922.1"/>
    <property type="gene ID" value="LOC110244099"/>
</dbReference>
<dbReference type="GO" id="GO:0005886">
    <property type="term" value="C:plasma membrane"/>
    <property type="evidence" value="ECO:0007669"/>
    <property type="project" value="TreeGrafter"/>
</dbReference>
<keyword evidence="8" id="KW-0375">Hydrogen ion transport</keyword>
<dbReference type="OMA" id="ATHENPP"/>
<keyword evidence="11" id="KW-1185">Reference proteome</keyword>
<dbReference type="AlphaFoldDB" id="A0A913XJT6"/>
<dbReference type="GO" id="GO:0007035">
    <property type="term" value="P:vacuolar acidification"/>
    <property type="evidence" value="ECO:0007669"/>
    <property type="project" value="TreeGrafter"/>
</dbReference>
<dbReference type="GO" id="GO:0046961">
    <property type="term" value="F:proton-transporting ATPase activity, rotational mechanism"/>
    <property type="evidence" value="ECO:0007669"/>
    <property type="project" value="InterPro"/>
</dbReference>
<keyword evidence="5 8" id="KW-1133">Transmembrane helix</keyword>
<dbReference type="PANTHER" id="PTHR11629">
    <property type="entry name" value="VACUOLAR PROTON ATPASES"/>
    <property type="match status" value="1"/>
</dbReference>
<reference evidence="10" key="1">
    <citation type="submission" date="2022-11" db="UniProtKB">
        <authorList>
            <consortium name="EnsemblMetazoa"/>
        </authorList>
    </citation>
    <scope>IDENTIFICATION</scope>
</reference>
<comment type="caution">
    <text evidence="8">Lacks conserved residue(s) required for the propagation of feature annotation.</text>
</comment>
<protein>
    <recommendedName>
        <fullName evidence="8">V-type proton ATPase subunit a</fullName>
    </recommendedName>
</protein>
<comment type="subcellular location">
    <subcellularLocation>
        <location evidence="1">Membrane</location>
        <topology evidence="1">Multi-pass membrane protein</topology>
    </subcellularLocation>
</comment>
<sequence>MGSLFRSEEMTLAQLYLQSEATYACVSELGELGLVQFRDLNPDVNAFQRKFVNEVRRCEEMERKLRFLQKEIEKAEIVVVDNGENPEAPHPREMIDLEAQLEQLENEMKDSNANYEALMRSFLELTELKHILKKTQTFFEEAEHHVHQQQIHDPNKTDDTAFLLGEEPKPSPGTQLGFVTGVIAREKVPSFERLLWRACRGNVFFKQTEIEVPLEDPSTGDQVNKSVFIIFFQGDQLKSRVRKICEGFRASLYPCPETAAERREVAIGVETRIEDLQNVLGQTKDHRHRLLVTVSNNINQWFIKVKKIKAIYHTMNMFNLDVTQKCLIAECWCPVADLPQIQDALKRGTERSGASVPSILNRMTTKQEPPTFNRTDKLTSGFQAIVDSYGVANYQEVNPALYTVITFPFLFAVMFGDCGHGLIMFLFALYLVLNEEKLKSFKGGGEMFETLYHG</sequence>
<feature type="transmembrane region" description="Helical" evidence="8">
    <location>
        <begin position="409"/>
        <end position="433"/>
    </location>
</feature>
<evidence type="ECO:0000256" key="7">
    <source>
        <dbReference type="ARBA" id="ARBA00023136"/>
    </source>
</evidence>
<proteinExistence type="inferred from homology"/>
<dbReference type="Pfam" id="PF01496">
    <property type="entry name" value="V_ATPase_I"/>
    <property type="match status" value="1"/>
</dbReference>
<dbReference type="OrthoDB" id="10264220at2759"/>
<name>A0A913XJT6_EXADI</name>
<accession>A0A913XJT6</accession>
<comment type="similarity">
    <text evidence="2 8">Belongs to the V-ATPase 116 kDa subunit family.</text>
</comment>
<evidence type="ECO:0000313" key="11">
    <source>
        <dbReference type="Proteomes" id="UP000887567"/>
    </source>
</evidence>
<evidence type="ECO:0000256" key="1">
    <source>
        <dbReference type="ARBA" id="ARBA00004141"/>
    </source>
</evidence>
<dbReference type="RefSeq" id="XP_020905922.1">
    <property type="nucleotide sequence ID" value="XM_021050263.1"/>
</dbReference>
<dbReference type="GO" id="GO:0016471">
    <property type="term" value="C:vacuolar proton-transporting V-type ATPase complex"/>
    <property type="evidence" value="ECO:0007669"/>
    <property type="project" value="TreeGrafter"/>
</dbReference>
<keyword evidence="6 8" id="KW-0406">Ion transport</keyword>
<feature type="coiled-coil region" evidence="9">
    <location>
        <begin position="51"/>
        <end position="121"/>
    </location>
</feature>
<evidence type="ECO:0000256" key="6">
    <source>
        <dbReference type="ARBA" id="ARBA00023065"/>
    </source>
</evidence>